<keyword evidence="7" id="KW-0997">Cell inner membrane</keyword>
<comment type="caution">
    <text evidence="7">Lacks conserved residue(s) required for the propagation of feature annotation.</text>
</comment>
<dbReference type="Proteomes" id="UP001143304">
    <property type="component" value="Unassembled WGS sequence"/>
</dbReference>
<comment type="function">
    <text evidence="7">Mechanosensitive channel that participates in the regulation of osmotic pressure changes within the cell, opening in response to stretch forces in the membrane lipid bilayer, without the need for other proteins. Contributes to normal resistance to hypoosmotic shock. Forms an ion channel of 1.0 nanosiemens conductance with a slight preference for anions.</text>
</comment>
<name>A0ABT3T940_9GAMM</name>
<keyword evidence="5 7" id="KW-1133">Transmembrane helix</keyword>
<feature type="transmembrane region" description="Helical" evidence="7">
    <location>
        <begin position="263"/>
        <end position="281"/>
    </location>
</feature>
<feature type="domain" description="Mechanosensitive ion channel MscS" evidence="8">
    <location>
        <begin position="351"/>
        <end position="417"/>
    </location>
</feature>
<evidence type="ECO:0000313" key="11">
    <source>
        <dbReference type="Proteomes" id="UP001143304"/>
    </source>
</evidence>
<keyword evidence="7" id="KW-0406">Ion transport</keyword>
<evidence type="ECO:0000256" key="3">
    <source>
        <dbReference type="ARBA" id="ARBA00022475"/>
    </source>
</evidence>
<feature type="transmembrane region" description="Helical" evidence="7">
    <location>
        <begin position="302"/>
        <end position="324"/>
    </location>
</feature>
<evidence type="ECO:0000256" key="5">
    <source>
        <dbReference type="ARBA" id="ARBA00022989"/>
    </source>
</evidence>
<feature type="domain" description="Mechanosensitive ion channel MscS C-terminal" evidence="9">
    <location>
        <begin position="424"/>
        <end position="506"/>
    </location>
</feature>
<dbReference type="PANTHER" id="PTHR30221:SF1">
    <property type="entry name" value="SMALL-CONDUCTANCE MECHANOSENSITIVE CHANNEL"/>
    <property type="match status" value="1"/>
</dbReference>
<dbReference type="EMBL" id="SHNO01000001">
    <property type="protein sequence ID" value="MCX2978804.1"/>
    <property type="molecule type" value="Genomic_DNA"/>
</dbReference>
<keyword evidence="7" id="KW-0407">Ion channel</keyword>
<gene>
    <name evidence="10" type="ORF">EYC82_15665</name>
</gene>
<evidence type="ECO:0000256" key="2">
    <source>
        <dbReference type="ARBA" id="ARBA00008017"/>
    </source>
</evidence>
<dbReference type="Pfam" id="PF21082">
    <property type="entry name" value="MS_channel_3rd"/>
    <property type="match status" value="1"/>
</dbReference>
<dbReference type="InterPro" id="IPR011066">
    <property type="entry name" value="MscS_channel_C_sf"/>
</dbReference>
<protein>
    <recommendedName>
        <fullName evidence="7">Small-conductance mechanosensitive channel</fullName>
    </recommendedName>
</protein>
<dbReference type="InterPro" id="IPR049278">
    <property type="entry name" value="MS_channel_C"/>
</dbReference>
<proteinExistence type="inferred from homology"/>
<dbReference type="InterPro" id="IPR006685">
    <property type="entry name" value="MscS_channel_2nd"/>
</dbReference>
<keyword evidence="3" id="KW-1003">Cell membrane</keyword>
<dbReference type="Gene3D" id="1.10.287.1260">
    <property type="match status" value="1"/>
</dbReference>
<sequence length="527" mass="58539">METVETRIVELDLINRQIETAPAVDQDALLYRRSERSFELLSLIDQLAQSVIQMPEDDALRQKISERLRTEFLSAGDKLFVRLNELDDRIKNESAVLDSYSGSKRISAESFVNMLQSMRLKYFSAAVNLVLSREALGIPAATVRSGLFNEMASYGEALIGRVEFTGAAIKEIAKRLKLDPSNADLQSGLTEMQLQHDLQAERLRELVVSMERLGADTRNYRSVLLKNSSGVSVGIFDSEVVVQILRDGWRKTREAVVQNSPDIALKLLVFLIVLLVFRALSRLIRKAVSAALERSSADLSNLLKDILISASGGTVMIVGVLMALSQIGISLAPMLAGLGVAGFIVGFALQDTLGNFAAGAMILVYRPYDVDDFVEVTGASGLVKKMTLVSTTITTFDNQTLVVPNSKIWGDVIKNVTAQKLRRVDLEFGISYSDDILNAERVLSDIVTEHEMVLSTPEPNIRLHTLGDSSVNFIVRPWVKTEDYWSVYWDLTREVKVRFDREGISIPFPQRDVHLYNEASATSESQS</sequence>
<dbReference type="SUPFAM" id="SSF82689">
    <property type="entry name" value="Mechanosensitive channel protein MscS (YggB), C-terminal domain"/>
    <property type="match status" value="1"/>
</dbReference>
<keyword evidence="11" id="KW-1185">Reference proteome</keyword>
<keyword evidence="7" id="KW-0813">Transport</keyword>
<dbReference type="InterPro" id="IPR011014">
    <property type="entry name" value="MscS_channel_TM-2"/>
</dbReference>
<comment type="subunit">
    <text evidence="7">Homoheptamer.</text>
</comment>
<accession>A0ABT3T940</accession>
<keyword evidence="6 7" id="KW-0472">Membrane</keyword>
<dbReference type="PANTHER" id="PTHR30221">
    <property type="entry name" value="SMALL-CONDUCTANCE MECHANOSENSITIVE CHANNEL"/>
    <property type="match status" value="1"/>
</dbReference>
<comment type="similarity">
    <text evidence="2 7">Belongs to the MscS (TC 1.A.23) family.</text>
</comment>
<dbReference type="InterPro" id="IPR045275">
    <property type="entry name" value="MscS_archaea/bacteria_type"/>
</dbReference>
<dbReference type="Pfam" id="PF00924">
    <property type="entry name" value="MS_channel_2nd"/>
    <property type="match status" value="1"/>
</dbReference>
<dbReference type="SUPFAM" id="SSF82861">
    <property type="entry name" value="Mechanosensitive channel protein MscS (YggB), transmembrane region"/>
    <property type="match status" value="1"/>
</dbReference>
<dbReference type="Gene3D" id="3.30.70.100">
    <property type="match status" value="1"/>
</dbReference>
<evidence type="ECO:0000313" key="10">
    <source>
        <dbReference type="EMBL" id="MCX2978804.1"/>
    </source>
</evidence>
<dbReference type="SUPFAM" id="SSF50182">
    <property type="entry name" value="Sm-like ribonucleoproteins"/>
    <property type="match status" value="1"/>
</dbReference>
<evidence type="ECO:0000259" key="9">
    <source>
        <dbReference type="Pfam" id="PF21082"/>
    </source>
</evidence>
<comment type="subcellular location">
    <subcellularLocation>
        <location evidence="7">Cell inner membrane</location>
        <topology evidence="7">Multi-pass membrane protein</topology>
    </subcellularLocation>
    <subcellularLocation>
        <location evidence="1">Cell membrane</location>
        <topology evidence="1">Multi-pass membrane protein</topology>
    </subcellularLocation>
</comment>
<evidence type="ECO:0000256" key="4">
    <source>
        <dbReference type="ARBA" id="ARBA00022692"/>
    </source>
</evidence>
<dbReference type="Gene3D" id="2.30.30.60">
    <property type="match status" value="1"/>
</dbReference>
<dbReference type="InterPro" id="IPR023408">
    <property type="entry name" value="MscS_beta-dom_sf"/>
</dbReference>
<feature type="transmembrane region" description="Helical" evidence="7">
    <location>
        <begin position="330"/>
        <end position="349"/>
    </location>
</feature>
<organism evidence="10 11">
    <name type="scientific">Candidatus Marimicrobium litorale</name>
    <dbReference type="NCBI Taxonomy" id="2518991"/>
    <lineage>
        <taxon>Bacteria</taxon>
        <taxon>Pseudomonadati</taxon>
        <taxon>Pseudomonadota</taxon>
        <taxon>Gammaproteobacteria</taxon>
        <taxon>Cellvibrionales</taxon>
        <taxon>Halieaceae</taxon>
        <taxon>Marimicrobium</taxon>
    </lineage>
</organism>
<evidence type="ECO:0000256" key="6">
    <source>
        <dbReference type="ARBA" id="ARBA00023136"/>
    </source>
</evidence>
<evidence type="ECO:0000256" key="1">
    <source>
        <dbReference type="ARBA" id="ARBA00004651"/>
    </source>
</evidence>
<keyword evidence="4 7" id="KW-0812">Transmembrane</keyword>
<evidence type="ECO:0000259" key="8">
    <source>
        <dbReference type="Pfam" id="PF00924"/>
    </source>
</evidence>
<reference evidence="10" key="1">
    <citation type="submission" date="2019-02" db="EMBL/GenBank/DDBJ databases">
        <authorList>
            <person name="Li S.-H."/>
        </authorList>
    </citation>
    <scope>NUCLEOTIDE SEQUENCE</scope>
    <source>
        <strain evidence="10">IMCC11814</strain>
    </source>
</reference>
<dbReference type="InterPro" id="IPR010920">
    <property type="entry name" value="LSM_dom_sf"/>
</dbReference>
<comment type="caution">
    <text evidence="10">The sequence shown here is derived from an EMBL/GenBank/DDBJ whole genome shotgun (WGS) entry which is preliminary data.</text>
</comment>
<evidence type="ECO:0000256" key="7">
    <source>
        <dbReference type="RuleBase" id="RU369025"/>
    </source>
</evidence>